<dbReference type="Gene3D" id="3.30.420.40">
    <property type="match status" value="2"/>
</dbReference>
<evidence type="ECO:0000256" key="3">
    <source>
        <dbReference type="ARBA" id="ARBA00022840"/>
    </source>
</evidence>
<accession>A0AAQ3MD73</accession>
<dbReference type="Gene3D" id="3.40.50.300">
    <property type="entry name" value="P-loop containing nucleotide triphosphate hydrolases"/>
    <property type="match status" value="1"/>
</dbReference>
<gene>
    <name evidence="6" type="ORF">R9X50_00634700</name>
</gene>
<evidence type="ECO:0000256" key="1">
    <source>
        <dbReference type="ARBA" id="ARBA00007756"/>
    </source>
</evidence>
<dbReference type="EMBL" id="CP138589">
    <property type="protein sequence ID" value="WPH03467.1"/>
    <property type="molecule type" value="Genomic_DNA"/>
</dbReference>
<keyword evidence="2" id="KW-0547">Nucleotide-binding</keyword>
<evidence type="ECO:0000256" key="2">
    <source>
        <dbReference type="ARBA" id="ARBA00022741"/>
    </source>
</evidence>
<feature type="compositionally biased region" description="Low complexity" evidence="5">
    <location>
        <begin position="17"/>
        <end position="29"/>
    </location>
</feature>
<dbReference type="GO" id="GO:0005525">
    <property type="term" value="F:GTP binding"/>
    <property type="evidence" value="ECO:0007669"/>
    <property type="project" value="UniProtKB-KW"/>
</dbReference>
<dbReference type="InterPro" id="IPR013126">
    <property type="entry name" value="Hsp_70_fam"/>
</dbReference>
<dbReference type="Pfam" id="PF00012">
    <property type="entry name" value="HSP70"/>
    <property type="match status" value="1"/>
</dbReference>
<dbReference type="InterPro" id="IPR043129">
    <property type="entry name" value="ATPase_NBD"/>
</dbReference>
<sequence>MSSMNSRFRKLVSTRRSSNQSIASQNSSSTNLAPPNPSQQQPRPSTSTSNIAAAPTALAAPPSATPTPPAAAPLNRAPNAAAPPSHQPPAVPNGAPLSAMNPGQQPLGRPPSYQPSSSPMPPPPINTGSGHQYAPQHQQQMYQPNPAQPPGYPIQQQGHGYGYGASQAVGGPQAYQQRLAEVEGNNRSKAQLIVGIDFGTTFSGVAFAFATNTEAKEDIIVEWPGAGTQTKQKIPTVLYYDQHQQVVGWGPDIADALAPTGYPKPGVQKVEWFKLQLMLSGNTYIDPINLPPLPPGKSEIDVAADYLFKLRQAMRNQLQKTLGEVFNREERNIRYFLTVPAIWNDAGKAATRAAAIQAGFLRDENDNRLTLITEPEAAAMFCSKTGLLNLKVHDAVLIVDCGGGTVDLIAYEVEEESPFTVAECTAGSGDSCGSTALNRNFSNILRAKIRKMNLPDGSKTAGKVYAKCIMDFENRIKADFRNNGQKWAVDVGIEAEFPEAGIEEGYMTFTNEEILQCFEPVVNRILELVRNQIIAIQAQNRMLQNVLVVGGFGASEYLFQQIKLHVPPQFQNKVVRPMDSVAAIVKGAVTAGITERVITSRVARRHYLMATLQPFKEGHHPEQYRVPSLDGKDRCKYTRQIFVQKGQRVKIGEPVKVSFFRQVAPGATLMYEDVLYACDEDVCPEYTKDPRIKEIVTLTSDLSRKNLEKDFERMDTPQGTFYRVYFDIYLTLDGSEFNAELVCQGEVMGRCSARFRSHLPASAMRTLFAENILSPSPASTPTPQNESSLSLSFASSASNASSSAASVHSNPYEHTWLTQQYQTSQHQFDADQDRQSSAQHHARRKGNPSLLFMGYRRSGKSSIRQVVFEKLSPADTLFLEPTGPVEYSTLQSFVPITAAELPVYLQNQITSPEGPSDFNHAPIFSTLGSLIWVLDVQDEYHSAITALLNTAVFLANNYPRTSLEVFIHKTDGLSDEYKNETFREVRQRVADELADLGLGASQVSYYQTSIFDPSVFEAVSKVVQKLLPPLPAMEALLTRLCGACRVQKAYLFDTGSKLYIATDASPTFPRDYEVCSDYVDVIVDIKQLYGGWRQKPPHSVSAVEESDGAESPAGQAPALDPNAIGESMITYDKSGDTYIYAREINEHLMLMCVMGRGSSVEKRALVDYNVAVLHEALLKVLDV</sequence>
<feature type="region of interest" description="Disordered" evidence="5">
    <location>
        <begin position="1096"/>
        <end position="1118"/>
    </location>
</feature>
<keyword evidence="4" id="KW-0342">GTP-binding</keyword>
<keyword evidence="7" id="KW-1185">Reference proteome</keyword>
<dbReference type="Gene3D" id="3.30.450.190">
    <property type="match status" value="1"/>
</dbReference>
<dbReference type="Gene3D" id="3.90.640.10">
    <property type="entry name" value="Actin, Chain A, domain 4"/>
    <property type="match status" value="1"/>
</dbReference>
<dbReference type="PANTHER" id="PTHR14187:SF79">
    <property type="entry name" value="HSP70 FAMILY PROTEIN (AFU_ORTHOLOGUE AFUA_1G15200)"/>
    <property type="match status" value="1"/>
</dbReference>
<dbReference type="PANTHER" id="PTHR14187">
    <property type="entry name" value="ALPHA KINASE/ELONGATION FACTOR 2 KINASE"/>
    <property type="match status" value="1"/>
</dbReference>
<feature type="compositionally biased region" description="Low complexity" evidence="5">
    <location>
        <begin position="131"/>
        <end position="145"/>
    </location>
</feature>
<feature type="region of interest" description="Disordered" evidence="5">
    <location>
        <begin position="1"/>
        <end position="169"/>
    </location>
</feature>
<proteinExistence type="inferred from homology"/>
<dbReference type="PRINTS" id="PR00301">
    <property type="entry name" value="HEATSHOCK70"/>
</dbReference>
<comment type="similarity">
    <text evidence="1">Belongs to the GTR/RAG GTP-binding protein family.</text>
</comment>
<dbReference type="InterPro" id="IPR027417">
    <property type="entry name" value="P-loop_NTPase"/>
</dbReference>
<feature type="compositionally biased region" description="Low complexity" evidence="5">
    <location>
        <begin position="38"/>
        <end position="62"/>
    </location>
</feature>
<evidence type="ECO:0000256" key="5">
    <source>
        <dbReference type="SAM" id="MobiDB-lite"/>
    </source>
</evidence>
<dbReference type="Pfam" id="PF04670">
    <property type="entry name" value="Gtr1_RagA"/>
    <property type="match status" value="1"/>
</dbReference>
<dbReference type="CDD" id="cd10170">
    <property type="entry name" value="ASKHA_NBD_HSP70"/>
    <property type="match status" value="1"/>
</dbReference>
<name>A0AAQ3MD73_9PEZI</name>
<evidence type="ECO:0000313" key="7">
    <source>
        <dbReference type="Proteomes" id="UP001303373"/>
    </source>
</evidence>
<protein>
    <submittedName>
        <fullName evidence="6">Uncharacterized protein</fullName>
    </submittedName>
</protein>
<dbReference type="GO" id="GO:0005524">
    <property type="term" value="F:ATP binding"/>
    <property type="evidence" value="ECO:0007669"/>
    <property type="project" value="UniProtKB-KW"/>
</dbReference>
<feature type="compositionally biased region" description="Low complexity" evidence="5">
    <location>
        <begin position="72"/>
        <end position="84"/>
    </location>
</feature>
<dbReference type="InterPro" id="IPR006762">
    <property type="entry name" value="Gtr1_RagA"/>
</dbReference>
<evidence type="ECO:0000256" key="4">
    <source>
        <dbReference type="ARBA" id="ARBA00023134"/>
    </source>
</evidence>
<evidence type="ECO:0000313" key="6">
    <source>
        <dbReference type="EMBL" id="WPH03467.1"/>
    </source>
</evidence>
<keyword evidence="3" id="KW-0067">ATP-binding</keyword>
<dbReference type="Proteomes" id="UP001303373">
    <property type="component" value="Chromosome 10"/>
</dbReference>
<organism evidence="6 7">
    <name type="scientific">Acrodontium crateriforme</name>
    <dbReference type="NCBI Taxonomy" id="150365"/>
    <lineage>
        <taxon>Eukaryota</taxon>
        <taxon>Fungi</taxon>
        <taxon>Dikarya</taxon>
        <taxon>Ascomycota</taxon>
        <taxon>Pezizomycotina</taxon>
        <taxon>Dothideomycetes</taxon>
        <taxon>Dothideomycetidae</taxon>
        <taxon>Mycosphaerellales</taxon>
        <taxon>Teratosphaeriaceae</taxon>
        <taxon>Acrodontium</taxon>
    </lineage>
</organism>
<dbReference type="AlphaFoldDB" id="A0AAQ3MD73"/>
<reference evidence="6 7" key="1">
    <citation type="submission" date="2023-11" db="EMBL/GenBank/DDBJ databases">
        <title>An acidophilic fungus is an integral part of prey digestion in a carnivorous sundew plant.</title>
        <authorList>
            <person name="Tsai I.J."/>
        </authorList>
    </citation>
    <scope>NUCLEOTIDE SEQUENCE [LARGE SCALE GENOMIC DNA]</scope>
    <source>
        <strain evidence="6">169a</strain>
    </source>
</reference>
<feature type="region of interest" description="Disordered" evidence="5">
    <location>
        <begin position="823"/>
        <end position="844"/>
    </location>
</feature>
<dbReference type="GO" id="GO:0140662">
    <property type="term" value="F:ATP-dependent protein folding chaperone"/>
    <property type="evidence" value="ECO:0007669"/>
    <property type="project" value="InterPro"/>
</dbReference>
<dbReference type="SUPFAM" id="SSF53067">
    <property type="entry name" value="Actin-like ATPase domain"/>
    <property type="match status" value="2"/>
</dbReference>
<feature type="compositionally biased region" description="Pro residues" evidence="5">
    <location>
        <begin position="108"/>
        <end position="125"/>
    </location>
</feature>